<evidence type="ECO:0000313" key="3">
    <source>
        <dbReference type="Proteomes" id="UP000502502"/>
    </source>
</evidence>
<feature type="domain" description="DUF4350" evidence="1">
    <location>
        <begin position="74"/>
        <end position="222"/>
    </location>
</feature>
<dbReference type="Proteomes" id="UP000502502">
    <property type="component" value="Chromosome"/>
</dbReference>
<proteinExistence type="predicted"/>
<gene>
    <name evidence="2" type="ORF">G7078_10045</name>
</gene>
<evidence type="ECO:0000259" key="1">
    <source>
        <dbReference type="Pfam" id="PF14258"/>
    </source>
</evidence>
<dbReference type="RefSeq" id="WP_166095643.1">
    <property type="nucleotide sequence ID" value="NZ_CP049871.1"/>
</dbReference>
<reference evidence="2 3" key="1">
    <citation type="submission" date="2020-03" db="EMBL/GenBank/DDBJ databases">
        <title>Sphingomonas sp. nov., isolated from fish.</title>
        <authorList>
            <person name="Hyun D.-W."/>
            <person name="Bae J.-W."/>
        </authorList>
    </citation>
    <scope>NUCLEOTIDE SEQUENCE [LARGE SCALE GENOMIC DNA]</scope>
    <source>
        <strain evidence="2 3">HDW15C</strain>
    </source>
</reference>
<sequence>MMFQRAPRALALAVLALLIAGIVFVLARSGGSTLPPRAGNARPQLLLLTTLPIVFPEQLTLDAPASPVLAALERRYRVEPISTADAADLRGARLLLMAQPQAQPAGALVDLDRWVRQGGSVLLLADPALAWPSERPLGDMLRPPTTFADTGLLQHWGLRLLGADPSSQPQVKIRGTPVDVRSAGALIAADRRCRISDGGLIARCSIGKGRATVIADADLLRGRDAGDGAGLRKLLLEWLAELERPANLQVSSA</sequence>
<dbReference type="EMBL" id="CP049871">
    <property type="protein sequence ID" value="QIL03084.1"/>
    <property type="molecule type" value="Genomic_DNA"/>
</dbReference>
<accession>A0A6G7ZQ24</accession>
<dbReference type="AlphaFoldDB" id="A0A6G7ZQ24"/>
<keyword evidence="3" id="KW-1185">Reference proteome</keyword>
<evidence type="ECO:0000313" key="2">
    <source>
        <dbReference type="EMBL" id="QIL03084.1"/>
    </source>
</evidence>
<dbReference type="InterPro" id="IPR025646">
    <property type="entry name" value="DUF4350"/>
</dbReference>
<protein>
    <recommendedName>
        <fullName evidence="1">DUF4350 domain-containing protein</fullName>
    </recommendedName>
</protein>
<organism evidence="2 3">
    <name type="scientific">Sphingomonas sinipercae</name>
    <dbReference type="NCBI Taxonomy" id="2714944"/>
    <lineage>
        <taxon>Bacteria</taxon>
        <taxon>Pseudomonadati</taxon>
        <taxon>Pseudomonadota</taxon>
        <taxon>Alphaproteobacteria</taxon>
        <taxon>Sphingomonadales</taxon>
        <taxon>Sphingomonadaceae</taxon>
        <taxon>Sphingomonas</taxon>
    </lineage>
</organism>
<dbReference type="KEGG" id="ssin:G7078_10045"/>
<name>A0A6G7ZQ24_9SPHN</name>
<dbReference type="Pfam" id="PF14258">
    <property type="entry name" value="DUF4350"/>
    <property type="match status" value="1"/>
</dbReference>